<dbReference type="InterPro" id="IPR022644">
    <property type="entry name" value="De-COase2_N"/>
</dbReference>
<keyword evidence="9" id="KW-1185">Reference proteome</keyword>
<reference evidence="8" key="1">
    <citation type="submission" date="2022-11" db="EMBL/GenBank/DDBJ databases">
        <authorList>
            <person name="Mo P."/>
        </authorList>
    </citation>
    <scope>NUCLEOTIDE SEQUENCE</scope>
    <source>
        <strain evidence="8">HUAS 11-8</strain>
    </source>
</reference>
<accession>A0ABY7B716</accession>
<dbReference type="PROSITE" id="PS00878">
    <property type="entry name" value="ODR_DC_2_1"/>
    <property type="match status" value="1"/>
</dbReference>
<keyword evidence="4" id="KW-0456">Lyase</keyword>
<comment type="cofactor">
    <cofactor evidence="1">
        <name>pyridoxal 5'-phosphate</name>
        <dbReference type="ChEBI" id="CHEBI:597326"/>
    </cofactor>
</comment>
<dbReference type="PANTHER" id="PTHR43727:SF2">
    <property type="entry name" value="GROUP IV DECARBOXYLASE"/>
    <property type="match status" value="1"/>
</dbReference>
<evidence type="ECO:0000259" key="7">
    <source>
        <dbReference type="Pfam" id="PF02784"/>
    </source>
</evidence>
<dbReference type="Pfam" id="PF00278">
    <property type="entry name" value="Orn_DAP_Arg_deC"/>
    <property type="match status" value="1"/>
</dbReference>
<evidence type="ECO:0000313" key="9">
    <source>
        <dbReference type="Proteomes" id="UP001163203"/>
    </source>
</evidence>
<dbReference type="InterPro" id="IPR000183">
    <property type="entry name" value="Orn/DAP/Arg_de-COase"/>
</dbReference>
<name>A0ABY7B716_9PSEU</name>
<dbReference type="PROSITE" id="PS00879">
    <property type="entry name" value="ODR_DC_2_2"/>
    <property type="match status" value="1"/>
</dbReference>
<dbReference type="InterPro" id="IPR002433">
    <property type="entry name" value="Orn_de-COase"/>
</dbReference>
<dbReference type="Gene3D" id="2.40.37.10">
    <property type="entry name" value="Lyase, Ornithine Decarboxylase, Chain A, domain 1"/>
    <property type="match status" value="1"/>
</dbReference>
<evidence type="ECO:0000256" key="3">
    <source>
        <dbReference type="ARBA" id="ARBA00022898"/>
    </source>
</evidence>
<dbReference type="PRINTS" id="PR01182">
    <property type="entry name" value="ORNDCRBXLASE"/>
</dbReference>
<dbReference type="PANTHER" id="PTHR43727">
    <property type="entry name" value="DIAMINOPIMELATE DECARBOXYLASE"/>
    <property type="match status" value="1"/>
</dbReference>
<keyword evidence="3" id="KW-0663">Pyridoxal phosphate</keyword>
<proteinExistence type="inferred from homology"/>
<evidence type="ECO:0000256" key="1">
    <source>
        <dbReference type="ARBA" id="ARBA00001933"/>
    </source>
</evidence>
<dbReference type="InterPro" id="IPR009006">
    <property type="entry name" value="Ala_racemase/Decarboxylase_C"/>
</dbReference>
<feature type="domain" description="Orn/DAP/Arg decarboxylase 2 C-terminal" evidence="6">
    <location>
        <begin position="16"/>
        <end position="369"/>
    </location>
</feature>
<evidence type="ECO:0000256" key="5">
    <source>
        <dbReference type="RuleBase" id="RU003737"/>
    </source>
</evidence>
<dbReference type="Proteomes" id="UP001163203">
    <property type="component" value="Chromosome"/>
</dbReference>
<dbReference type="InterPro" id="IPR022643">
    <property type="entry name" value="De-COase2_C"/>
</dbReference>
<dbReference type="InterPro" id="IPR029066">
    <property type="entry name" value="PLP-binding_barrel"/>
</dbReference>
<dbReference type="SUPFAM" id="SSF51419">
    <property type="entry name" value="PLP-binding barrel"/>
    <property type="match status" value="1"/>
</dbReference>
<dbReference type="PRINTS" id="PR01179">
    <property type="entry name" value="ODADCRBXLASE"/>
</dbReference>
<dbReference type="InterPro" id="IPR022653">
    <property type="entry name" value="De-COase2_pyr-phos_BS"/>
</dbReference>
<evidence type="ECO:0000313" key="8">
    <source>
        <dbReference type="EMBL" id="WAL67941.1"/>
    </source>
</evidence>
<dbReference type="Gene3D" id="3.20.20.10">
    <property type="entry name" value="Alanine racemase"/>
    <property type="match status" value="1"/>
</dbReference>
<protein>
    <submittedName>
        <fullName evidence="8">Type III PLP-dependent enzyme</fullName>
    </submittedName>
</protein>
<evidence type="ECO:0000256" key="4">
    <source>
        <dbReference type="ARBA" id="ARBA00023239"/>
    </source>
</evidence>
<evidence type="ECO:0000256" key="2">
    <source>
        <dbReference type="ARBA" id="ARBA00022793"/>
    </source>
</evidence>
<organism evidence="8 9">
    <name type="scientific">Amycolatopsis cynarae</name>
    <dbReference type="NCBI Taxonomy" id="2995223"/>
    <lineage>
        <taxon>Bacteria</taxon>
        <taxon>Bacillati</taxon>
        <taxon>Actinomycetota</taxon>
        <taxon>Actinomycetes</taxon>
        <taxon>Pseudonocardiales</taxon>
        <taxon>Pseudonocardiaceae</taxon>
        <taxon>Amycolatopsis</taxon>
    </lineage>
</organism>
<sequence length="412" mass="43080">MSKYRELAEKFGTPAYVYDLDVVAESRDQLFGLLPEGFHLFYALKANPHPEIARELRESGDRPCRAEISSTGELANALAAGFTPDEILYTGPGKTNGELEQAVAAGVRLFSVESPTDLRHVGAAAGKYGVTVSCLLRVNTTQGSASTGIRMMGRPSQFGIDAETLPALMPALMAVPGTRVVGAHFFTMSNAKDEDSLLGEYEFVLRSAAELRDEAGLPLELLDIGGGFSSPYAVPGPRTDYPKLRAGLEALLDLHLPEWRSGEVELACESGRYLSGSSGSLLAGVVNVKESRGSRFVILDAGINAVGGLSGIGRLLPAAVGITEGEDTGENGVTGSLVGPLCTPGDSLAKAARLPELSPGDVVTVPNVGAYGATASLIAFLGRPAPAEVVVRGGEVVSASRLDYGRVYEVSP</sequence>
<dbReference type="Pfam" id="PF02784">
    <property type="entry name" value="Orn_Arg_deC_N"/>
    <property type="match status" value="1"/>
</dbReference>
<dbReference type="InterPro" id="IPR022657">
    <property type="entry name" value="De-COase2_CS"/>
</dbReference>
<dbReference type="RefSeq" id="WP_268758037.1">
    <property type="nucleotide sequence ID" value="NZ_CP113836.1"/>
</dbReference>
<dbReference type="EMBL" id="CP113836">
    <property type="protein sequence ID" value="WAL67941.1"/>
    <property type="molecule type" value="Genomic_DNA"/>
</dbReference>
<feature type="domain" description="Orn/DAP/Arg decarboxylase 2 N-terminal" evidence="7">
    <location>
        <begin position="38"/>
        <end position="275"/>
    </location>
</feature>
<comment type="similarity">
    <text evidence="5">Belongs to the Orn/Lys/Arg decarboxylase class-II family.</text>
</comment>
<gene>
    <name evidence="8" type="ORF">ORV05_09270</name>
</gene>
<evidence type="ECO:0000259" key="6">
    <source>
        <dbReference type="Pfam" id="PF00278"/>
    </source>
</evidence>
<dbReference type="SUPFAM" id="SSF50621">
    <property type="entry name" value="Alanine racemase C-terminal domain-like"/>
    <property type="match status" value="1"/>
</dbReference>
<keyword evidence="2" id="KW-0210">Decarboxylase</keyword>